<sequence length="292" mass="32324">SWDSVGGLDAQQLGVLQKVASRGVFWQHPSLPVAKVYGLQYGGDVEADGNCLFTAVQRAMQLKEAPVEIRLATVRRFVDDYEAADAEEKERLDKIIKNLYSPDMSTGWGVHVVQEVKLLAKKTDREALETEIEEMIQVGMSRESAIESVYNEHCLRVRDACSWAKYMSISGQATDEYDIVTLLYTEEGLLSVEMNAEGKAAAFGDDIAIQALASEFQRQLFVVQVHGKDGSAENSEGLIFFLPHSPRQEISHPPVFLLMRGTGWCGAGGDHYEPILAKLLPVVSKEKAAYIL</sequence>
<dbReference type="InParanoid" id="D8QR02"/>
<dbReference type="HOGENOM" id="CLU_840311_0_0_1"/>
<dbReference type="PANTHER" id="PTHR36068:SF1">
    <property type="entry name" value="OS01G0102500 PROTEIN"/>
    <property type="match status" value="1"/>
</dbReference>
<name>D8QR02_SELML</name>
<evidence type="ECO:0008006" key="3">
    <source>
        <dbReference type="Google" id="ProtNLM"/>
    </source>
</evidence>
<dbReference type="CDD" id="cd22744">
    <property type="entry name" value="OTU"/>
    <property type="match status" value="1"/>
</dbReference>
<dbReference type="AlphaFoldDB" id="D8QR02"/>
<feature type="non-terminal residue" evidence="1">
    <location>
        <position position="292"/>
    </location>
</feature>
<dbReference type="eggNOG" id="ENOG502QQRG">
    <property type="taxonomic scope" value="Eukaryota"/>
</dbReference>
<dbReference type="FunCoup" id="D8QR02">
    <property type="interactions" value="91"/>
</dbReference>
<dbReference type="EMBL" id="GL377565">
    <property type="protein sequence ID" value="EFJ38537.1"/>
    <property type="molecule type" value="Genomic_DNA"/>
</dbReference>
<gene>
    <name evidence="1" type="ORF">SELMODRAFT_71087</name>
</gene>
<reference evidence="1 2" key="1">
    <citation type="journal article" date="2011" name="Science">
        <title>The Selaginella genome identifies genetic changes associated with the evolution of vascular plants.</title>
        <authorList>
            <person name="Banks J.A."/>
            <person name="Nishiyama T."/>
            <person name="Hasebe M."/>
            <person name="Bowman J.L."/>
            <person name="Gribskov M."/>
            <person name="dePamphilis C."/>
            <person name="Albert V.A."/>
            <person name="Aono N."/>
            <person name="Aoyama T."/>
            <person name="Ambrose B.A."/>
            <person name="Ashton N.W."/>
            <person name="Axtell M.J."/>
            <person name="Barker E."/>
            <person name="Barker M.S."/>
            <person name="Bennetzen J.L."/>
            <person name="Bonawitz N.D."/>
            <person name="Chapple C."/>
            <person name="Cheng C."/>
            <person name="Correa L.G."/>
            <person name="Dacre M."/>
            <person name="DeBarry J."/>
            <person name="Dreyer I."/>
            <person name="Elias M."/>
            <person name="Engstrom E.M."/>
            <person name="Estelle M."/>
            <person name="Feng L."/>
            <person name="Finet C."/>
            <person name="Floyd S.K."/>
            <person name="Frommer W.B."/>
            <person name="Fujita T."/>
            <person name="Gramzow L."/>
            <person name="Gutensohn M."/>
            <person name="Harholt J."/>
            <person name="Hattori M."/>
            <person name="Heyl A."/>
            <person name="Hirai T."/>
            <person name="Hiwatashi Y."/>
            <person name="Ishikawa M."/>
            <person name="Iwata M."/>
            <person name="Karol K.G."/>
            <person name="Koehler B."/>
            <person name="Kolukisaoglu U."/>
            <person name="Kubo M."/>
            <person name="Kurata T."/>
            <person name="Lalonde S."/>
            <person name="Li K."/>
            <person name="Li Y."/>
            <person name="Litt A."/>
            <person name="Lyons E."/>
            <person name="Manning G."/>
            <person name="Maruyama T."/>
            <person name="Michael T.P."/>
            <person name="Mikami K."/>
            <person name="Miyazaki S."/>
            <person name="Morinaga S."/>
            <person name="Murata T."/>
            <person name="Mueller-Roeber B."/>
            <person name="Nelson D.R."/>
            <person name="Obara M."/>
            <person name="Oguri Y."/>
            <person name="Olmstead R.G."/>
            <person name="Onodera N."/>
            <person name="Petersen B.L."/>
            <person name="Pils B."/>
            <person name="Prigge M."/>
            <person name="Rensing S.A."/>
            <person name="Riano-Pachon D.M."/>
            <person name="Roberts A.W."/>
            <person name="Sato Y."/>
            <person name="Scheller H.V."/>
            <person name="Schulz B."/>
            <person name="Schulz C."/>
            <person name="Shakirov E.V."/>
            <person name="Shibagaki N."/>
            <person name="Shinohara N."/>
            <person name="Shippen D.E."/>
            <person name="Soerensen I."/>
            <person name="Sotooka R."/>
            <person name="Sugimoto N."/>
            <person name="Sugita M."/>
            <person name="Sumikawa N."/>
            <person name="Tanurdzic M."/>
            <person name="Theissen G."/>
            <person name="Ulvskov P."/>
            <person name="Wakazuki S."/>
            <person name="Weng J.K."/>
            <person name="Willats W.W."/>
            <person name="Wipf D."/>
            <person name="Wolf P.G."/>
            <person name="Yang L."/>
            <person name="Zimmer A.D."/>
            <person name="Zhu Q."/>
            <person name="Mitros T."/>
            <person name="Hellsten U."/>
            <person name="Loque D."/>
            <person name="Otillar R."/>
            <person name="Salamov A."/>
            <person name="Schmutz J."/>
            <person name="Shapiro H."/>
            <person name="Lindquist E."/>
            <person name="Lucas S."/>
            <person name="Rokhsar D."/>
            <person name="Grigoriev I.V."/>
        </authorList>
    </citation>
    <scope>NUCLEOTIDE SEQUENCE [LARGE SCALE GENOMIC DNA]</scope>
</reference>
<dbReference type="Proteomes" id="UP000001514">
    <property type="component" value="Unassembled WGS sequence"/>
</dbReference>
<dbReference type="OrthoDB" id="155203at2759"/>
<organism evidence="2">
    <name type="scientific">Selaginella moellendorffii</name>
    <name type="common">Spikemoss</name>
    <dbReference type="NCBI Taxonomy" id="88036"/>
    <lineage>
        <taxon>Eukaryota</taxon>
        <taxon>Viridiplantae</taxon>
        <taxon>Streptophyta</taxon>
        <taxon>Embryophyta</taxon>
        <taxon>Tracheophyta</taxon>
        <taxon>Lycopodiopsida</taxon>
        <taxon>Selaginellales</taxon>
        <taxon>Selaginellaceae</taxon>
        <taxon>Selaginella</taxon>
    </lineage>
</organism>
<dbReference type="KEGG" id="smo:SELMODRAFT_71087"/>
<proteinExistence type="predicted"/>
<protein>
    <recommendedName>
        <fullName evidence="3">OTU domain-containing protein</fullName>
    </recommendedName>
</protein>
<keyword evidence="2" id="KW-1185">Reference proteome</keyword>
<accession>D8QR02</accession>
<dbReference type="Gene3D" id="3.90.70.80">
    <property type="match status" value="1"/>
</dbReference>
<feature type="non-terminal residue" evidence="1">
    <location>
        <position position="1"/>
    </location>
</feature>
<evidence type="ECO:0000313" key="2">
    <source>
        <dbReference type="Proteomes" id="UP000001514"/>
    </source>
</evidence>
<evidence type="ECO:0000313" key="1">
    <source>
        <dbReference type="EMBL" id="EFJ38537.1"/>
    </source>
</evidence>
<dbReference type="PANTHER" id="PTHR36068">
    <property type="entry name" value="OS01G0102500 PROTEIN"/>
    <property type="match status" value="1"/>
</dbReference>
<dbReference type="Gramene" id="EFJ38537">
    <property type="protein sequence ID" value="EFJ38537"/>
    <property type="gene ID" value="SELMODRAFT_71087"/>
</dbReference>
<dbReference type="OMA" id="QSTICHS"/>